<name>A0A4Q2RRQ2_9ACTN</name>
<dbReference type="PRINTS" id="PR00081">
    <property type="entry name" value="GDHRDH"/>
</dbReference>
<feature type="domain" description="Ketoreductase" evidence="3">
    <location>
        <begin position="7"/>
        <end position="182"/>
    </location>
</feature>
<comment type="caution">
    <text evidence="4">The sequence shown here is derived from an EMBL/GenBank/DDBJ whole genome shotgun (WGS) entry which is preliminary data.</text>
</comment>
<dbReference type="RefSeq" id="WP_129401337.1">
    <property type="nucleotide sequence ID" value="NZ_SDWT01000002.1"/>
</dbReference>
<dbReference type="PRINTS" id="PR00080">
    <property type="entry name" value="SDRFAMILY"/>
</dbReference>
<evidence type="ECO:0000313" key="5">
    <source>
        <dbReference type="Proteomes" id="UP000294071"/>
    </source>
</evidence>
<dbReference type="AlphaFoldDB" id="A0A4Q2RRQ2"/>
<dbReference type="NCBIfam" id="NF005559">
    <property type="entry name" value="PRK07231.1"/>
    <property type="match status" value="1"/>
</dbReference>
<dbReference type="PANTHER" id="PTHR42760:SF40">
    <property type="entry name" value="3-OXOACYL-[ACYL-CARRIER-PROTEIN] REDUCTASE, CHLOROPLASTIC"/>
    <property type="match status" value="1"/>
</dbReference>
<organism evidence="4 5">
    <name type="scientific">Nocardioides oleivorans</name>
    <dbReference type="NCBI Taxonomy" id="273676"/>
    <lineage>
        <taxon>Bacteria</taxon>
        <taxon>Bacillati</taxon>
        <taxon>Actinomycetota</taxon>
        <taxon>Actinomycetes</taxon>
        <taxon>Propionibacteriales</taxon>
        <taxon>Nocardioidaceae</taxon>
        <taxon>Nocardioides</taxon>
    </lineage>
</organism>
<dbReference type="CDD" id="cd05233">
    <property type="entry name" value="SDR_c"/>
    <property type="match status" value="1"/>
</dbReference>
<evidence type="ECO:0000256" key="2">
    <source>
        <dbReference type="ARBA" id="ARBA00023002"/>
    </source>
</evidence>
<dbReference type="PROSITE" id="PS00061">
    <property type="entry name" value="ADH_SHORT"/>
    <property type="match status" value="1"/>
</dbReference>
<dbReference type="InterPro" id="IPR020904">
    <property type="entry name" value="Sc_DH/Rdtase_CS"/>
</dbReference>
<dbReference type="Pfam" id="PF13561">
    <property type="entry name" value="adh_short_C2"/>
    <property type="match status" value="1"/>
</dbReference>
<dbReference type="OrthoDB" id="517007at2"/>
<dbReference type="Gene3D" id="3.40.50.720">
    <property type="entry name" value="NAD(P)-binding Rossmann-like Domain"/>
    <property type="match status" value="1"/>
</dbReference>
<dbReference type="InterPro" id="IPR002347">
    <property type="entry name" value="SDR_fam"/>
</dbReference>
<dbReference type="SMART" id="SM00822">
    <property type="entry name" value="PKS_KR"/>
    <property type="match status" value="1"/>
</dbReference>
<evidence type="ECO:0000256" key="1">
    <source>
        <dbReference type="ARBA" id="ARBA00006484"/>
    </source>
</evidence>
<comment type="similarity">
    <text evidence="1">Belongs to the short-chain dehydrogenases/reductases (SDR) family.</text>
</comment>
<keyword evidence="2" id="KW-0560">Oxidoreductase</keyword>
<dbReference type="EMBL" id="SDWT01000002">
    <property type="protein sequence ID" value="RYB91670.1"/>
    <property type="molecule type" value="Genomic_DNA"/>
</dbReference>
<dbReference type="GO" id="GO:0030497">
    <property type="term" value="P:fatty acid elongation"/>
    <property type="evidence" value="ECO:0007669"/>
    <property type="project" value="TreeGrafter"/>
</dbReference>
<reference evidence="4 5" key="1">
    <citation type="submission" date="2019-01" db="EMBL/GenBank/DDBJ databases">
        <title>Novel species of Nocardioides.</title>
        <authorList>
            <person name="Liu Q."/>
            <person name="Xin Y.-H."/>
        </authorList>
    </citation>
    <scope>NUCLEOTIDE SEQUENCE [LARGE SCALE GENOMIC DNA]</scope>
    <source>
        <strain evidence="4 5">CGMCC 4.6882</strain>
    </source>
</reference>
<dbReference type="InterPro" id="IPR057326">
    <property type="entry name" value="KR_dom"/>
</dbReference>
<dbReference type="SUPFAM" id="SSF51735">
    <property type="entry name" value="NAD(P)-binding Rossmann-fold domains"/>
    <property type="match status" value="1"/>
</dbReference>
<dbReference type="Proteomes" id="UP000294071">
    <property type="component" value="Unassembled WGS sequence"/>
</dbReference>
<evidence type="ECO:0000313" key="4">
    <source>
        <dbReference type="EMBL" id="RYB91670.1"/>
    </source>
</evidence>
<dbReference type="PANTHER" id="PTHR42760">
    <property type="entry name" value="SHORT-CHAIN DEHYDROGENASES/REDUCTASES FAMILY MEMBER"/>
    <property type="match status" value="1"/>
</dbReference>
<sequence length="253" mass="25807">MSRFTDRVAIVTGGGSGIGAATARLLAMEGATVVIAGRRVEKLEEVAASVDGVIVPRKLDVTDRAAVTAAVDEVAAEHGRLDVLVNNAGIGPSGPADEVGDDDWDQMMATVLSGAFIASRAALPHLVQGGGNIVNVCSVSGIGGDWGGAAYNAAKGGLANLTRAMALDHAGDGVRVNAVAPTFTETEMTSGMGEDDDLMNRFMERLPMGRPAKPEEVAWAIAFLASHDASYVNGVVLPVDGGLSASNGQPRLG</sequence>
<protein>
    <submittedName>
        <fullName evidence="4">SDR family oxidoreductase</fullName>
    </submittedName>
</protein>
<accession>A0A4Q2RRQ2</accession>
<evidence type="ECO:0000259" key="3">
    <source>
        <dbReference type="SMART" id="SM00822"/>
    </source>
</evidence>
<dbReference type="GO" id="GO:0016616">
    <property type="term" value="F:oxidoreductase activity, acting on the CH-OH group of donors, NAD or NADP as acceptor"/>
    <property type="evidence" value="ECO:0007669"/>
    <property type="project" value="TreeGrafter"/>
</dbReference>
<proteinExistence type="inferred from homology"/>
<dbReference type="InterPro" id="IPR036291">
    <property type="entry name" value="NAD(P)-bd_dom_sf"/>
</dbReference>
<keyword evidence="5" id="KW-1185">Reference proteome</keyword>
<gene>
    <name evidence="4" type="ORF">EUA93_16055</name>
</gene>
<dbReference type="FunFam" id="3.40.50.720:FF:000084">
    <property type="entry name" value="Short-chain dehydrogenase reductase"/>
    <property type="match status" value="1"/>
</dbReference>